<dbReference type="FunFam" id="1.10.510.10:FF:000258">
    <property type="entry name" value="Probable serine/threonine-protein kinase PBL8"/>
    <property type="match status" value="1"/>
</dbReference>
<dbReference type="AlphaFoldDB" id="A0A8S9L2Y4"/>
<gene>
    <name evidence="14" type="ORF">F2Q68_00011344</name>
</gene>
<organism evidence="14 15">
    <name type="scientific">Brassica cretica</name>
    <name type="common">Mustard</name>
    <dbReference type="NCBI Taxonomy" id="69181"/>
    <lineage>
        <taxon>Eukaryota</taxon>
        <taxon>Viridiplantae</taxon>
        <taxon>Streptophyta</taxon>
        <taxon>Embryophyta</taxon>
        <taxon>Tracheophyta</taxon>
        <taxon>Spermatophyta</taxon>
        <taxon>Magnoliopsida</taxon>
        <taxon>eudicotyledons</taxon>
        <taxon>Gunneridae</taxon>
        <taxon>Pentapetalae</taxon>
        <taxon>rosids</taxon>
        <taxon>malvids</taxon>
        <taxon>Brassicales</taxon>
        <taxon>Brassicaceae</taxon>
        <taxon>Brassiceae</taxon>
        <taxon>Brassica</taxon>
    </lineage>
</organism>
<dbReference type="GO" id="GO:0005886">
    <property type="term" value="C:plasma membrane"/>
    <property type="evidence" value="ECO:0007669"/>
    <property type="project" value="UniProtKB-SubCell"/>
</dbReference>
<reference evidence="14" key="1">
    <citation type="submission" date="2019-12" db="EMBL/GenBank/DDBJ databases">
        <title>Genome sequencing and annotation of Brassica cretica.</title>
        <authorList>
            <person name="Studholme D.J."/>
            <person name="Sarris P.F."/>
        </authorList>
    </citation>
    <scope>NUCLEOTIDE SEQUENCE</scope>
    <source>
        <strain evidence="14">PFS-001/15</strain>
        <tissue evidence="14">Leaf</tissue>
    </source>
</reference>
<dbReference type="GO" id="GO:0004674">
    <property type="term" value="F:protein serine/threonine kinase activity"/>
    <property type="evidence" value="ECO:0007669"/>
    <property type="project" value="UniProtKB-KW"/>
</dbReference>
<dbReference type="InterPro" id="IPR050823">
    <property type="entry name" value="Plant_Ser_Thr_Prot_Kinase"/>
</dbReference>
<dbReference type="PANTHER" id="PTHR45621">
    <property type="entry name" value="OS01G0588500 PROTEIN-RELATED"/>
    <property type="match status" value="1"/>
</dbReference>
<keyword evidence="3" id="KW-0472">Membrane</keyword>
<evidence type="ECO:0000256" key="6">
    <source>
        <dbReference type="ARBA" id="ARBA00022741"/>
    </source>
</evidence>
<evidence type="ECO:0000256" key="4">
    <source>
        <dbReference type="ARBA" id="ARBA00022527"/>
    </source>
</evidence>
<evidence type="ECO:0000259" key="13">
    <source>
        <dbReference type="PROSITE" id="PS50011"/>
    </source>
</evidence>
<dbReference type="PROSITE" id="PS00108">
    <property type="entry name" value="PROTEIN_KINASE_ST"/>
    <property type="match status" value="1"/>
</dbReference>
<feature type="region of interest" description="Disordered" evidence="12">
    <location>
        <begin position="370"/>
        <end position="446"/>
    </location>
</feature>
<dbReference type="EC" id="2.7.11.1" evidence="2"/>
<accession>A0A8S9L2Y4</accession>
<evidence type="ECO:0000256" key="5">
    <source>
        <dbReference type="ARBA" id="ARBA00022679"/>
    </source>
</evidence>
<evidence type="ECO:0000313" key="15">
    <source>
        <dbReference type="Proteomes" id="UP000712281"/>
    </source>
</evidence>
<dbReference type="GO" id="GO:0005524">
    <property type="term" value="F:ATP binding"/>
    <property type="evidence" value="ECO:0007669"/>
    <property type="project" value="UniProtKB-UniRule"/>
</dbReference>
<keyword evidence="7" id="KW-0418">Kinase</keyword>
<dbReference type="GO" id="GO:0006952">
    <property type="term" value="P:defense response"/>
    <property type="evidence" value="ECO:0007669"/>
    <property type="project" value="UniProtKB-KW"/>
</dbReference>
<evidence type="ECO:0000256" key="11">
    <source>
        <dbReference type="RuleBase" id="RU000304"/>
    </source>
</evidence>
<comment type="caution">
    <text evidence="14">The sequence shown here is derived from an EMBL/GenBank/DDBJ whole genome shotgun (WGS) entry which is preliminary data.</text>
</comment>
<keyword evidence="5" id="KW-0808">Transferase</keyword>
<keyword evidence="8" id="KW-0611">Plant defense</keyword>
<dbReference type="CDD" id="cd14066">
    <property type="entry name" value="STKc_IRAK"/>
    <property type="match status" value="1"/>
</dbReference>
<evidence type="ECO:0000256" key="1">
    <source>
        <dbReference type="ARBA" id="ARBA00004236"/>
    </source>
</evidence>
<dbReference type="Proteomes" id="UP000712281">
    <property type="component" value="Unassembled WGS sequence"/>
</dbReference>
<dbReference type="FunFam" id="3.30.200.20:FF:000228">
    <property type="entry name" value="Serine/threonine-protein kinase BIK1"/>
    <property type="match status" value="1"/>
</dbReference>
<evidence type="ECO:0000256" key="9">
    <source>
        <dbReference type="ARBA" id="ARBA00022840"/>
    </source>
</evidence>
<dbReference type="PROSITE" id="PS00107">
    <property type="entry name" value="PROTEIN_KINASE_ATP"/>
    <property type="match status" value="1"/>
</dbReference>
<evidence type="ECO:0000256" key="10">
    <source>
        <dbReference type="PROSITE-ProRule" id="PRU10141"/>
    </source>
</evidence>
<dbReference type="InterPro" id="IPR008271">
    <property type="entry name" value="Ser/Thr_kinase_AS"/>
</dbReference>
<dbReference type="InterPro" id="IPR017441">
    <property type="entry name" value="Protein_kinase_ATP_BS"/>
</dbReference>
<keyword evidence="9 10" id="KW-0067">ATP-binding</keyword>
<keyword evidence="3" id="KW-1003">Cell membrane</keyword>
<feature type="compositionally biased region" description="Polar residues" evidence="12">
    <location>
        <begin position="421"/>
        <end position="440"/>
    </location>
</feature>
<dbReference type="InterPro" id="IPR000719">
    <property type="entry name" value="Prot_kinase_dom"/>
</dbReference>
<name>A0A8S9L2Y4_BRACR</name>
<proteinExistence type="inferred from homology"/>
<protein>
    <recommendedName>
        <fullName evidence="2">non-specific serine/threonine protein kinase</fullName>
        <ecNumber evidence="2">2.7.11.1</ecNumber>
    </recommendedName>
</protein>
<evidence type="ECO:0000256" key="2">
    <source>
        <dbReference type="ARBA" id="ARBA00012513"/>
    </source>
</evidence>
<dbReference type="EMBL" id="QGKW02000717">
    <property type="protein sequence ID" value="KAF2599846.1"/>
    <property type="molecule type" value="Genomic_DNA"/>
</dbReference>
<comment type="similarity">
    <text evidence="11">Belongs to the protein kinase superfamily.</text>
</comment>
<feature type="compositionally biased region" description="Low complexity" evidence="12">
    <location>
        <begin position="13"/>
        <end position="42"/>
    </location>
</feature>
<dbReference type="Pfam" id="PF07714">
    <property type="entry name" value="PK_Tyr_Ser-Thr"/>
    <property type="match status" value="1"/>
</dbReference>
<sequence length="472" mass="50815">MGNCLDSSAKVISSSHSPHANSGSSGSRVSSKTSRSTVPSSLSINSYSSLESLPTPRTEGEILSSPNLKAFTFSELKSATRNFRPDSLLGEGGFGYVFKGWIDGTTLTASKPGSGIVVAVKKLKTEGFQGHKEWLTEVNYLGQLSHPNLVKLVGYCVEGEDRLLVYEFMPKGSLENHLFRRGAQPLTWAIRMKVAIGAAKGLTFLHDAKSQVIYRDFKAANILLDAEFNSKLSDFGLAKAGPTGDRTHVSTQVMGTHGYAAPEYVATGRLTAKSDVYSFGVVLLELLSGRRAVDKSKVGVEQSLVDWATPYLGDKRKLFRIMDTRLGGQYPQKGAYTAASLALQCLNPDAKLRPKMSEVLAKLDELESTTTTKLGGNRQAQIDSPRGSNTGVGARQGQIISPRGSGTRQGQIDSPRGSNGAGTRQGQIDSPRGSNGSVVQKSPRRYSYDRPLLHLTPIASPLPSHSQSPRVR</sequence>
<dbReference type="Gene3D" id="1.10.510.10">
    <property type="entry name" value="Transferase(Phosphotransferase) domain 1"/>
    <property type="match status" value="1"/>
</dbReference>
<feature type="domain" description="Protein kinase" evidence="13">
    <location>
        <begin position="83"/>
        <end position="366"/>
    </location>
</feature>
<evidence type="ECO:0000256" key="8">
    <source>
        <dbReference type="ARBA" id="ARBA00022821"/>
    </source>
</evidence>
<dbReference type="PROSITE" id="PS50011">
    <property type="entry name" value="PROTEIN_KINASE_DOM"/>
    <property type="match status" value="1"/>
</dbReference>
<evidence type="ECO:0000313" key="14">
    <source>
        <dbReference type="EMBL" id="KAF2599846.1"/>
    </source>
</evidence>
<feature type="binding site" evidence="10">
    <location>
        <position position="122"/>
    </location>
    <ligand>
        <name>ATP</name>
        <dbReference type="ChEBI" id="CHEBI:30616"/>
    </ligand>
</feature>
<evidence type="ECO:0000256" key="3">
    <source>
        <dbReference type="ARBA" id="ARBA00022475"/>
    </source>
</evidence>
<evidence type="ECO:0000256" key="7">
    <source>
        <dbReference type="ARBA" id="ARBA00022777"/>
    </source>
</evidence>
<dbReference type="InterPro" id="IPR001245">
    <property type="entry name" value="Ser-Thr/Tyr_kinase_cat_dom"/>
</dbReference>
<dbReference type="SUPFAM" id="SSF56112">
    <property type="entry name" value="Protein kinase-like (PK-like)"/>
    <property type="match status" value="1"/>
</dbReference>
<comment type="subcellular location">
    <subcellularLocation>
        <location evidence="1">Cell membrane</location>
    </subcellularLocation>
</comment>
<keyword evidence="6 10" id="KW-0547">Nucleotide-binding</keyword>
<dbReference type="InterPro" id="IPR011009">
    <property type="entry name" value="Kinase-like_dom_sf"/>
</dbReference>
<dbReference type="Gene3D" id="3.30.200.20">
    <property type="entry name" value="Phosphorylase Kinase, domain 1"/>
    <property type="match status" value="1"/>
</dbReference>
<feature type="region of interest" description="Disordered" evidence="12">
    <location>
        <begin position="1"/>
        <end position="42"/>
    </location>
</feature>
<feature type="compositionally biased region" description="Polar residues" evidence="12">
    <location>
        <begin position="370"/>
        <end position="391"/>
    </location>
</feature>
<evidence type="ECO:0000256" key="12">
    <source>
        <dbReference type="SAM" id="MobiDB-lite"/>
    </source>
</evidence>
<keyword evidence="4 11" id="KW-0723">Serine/threonine-protein kinase</keyword>